<accession>A0A9P6LGA8</accession>
<proteinExistence type="predicted"/>
<dbReference type="AlphaFoldDB" id="A0A9P6LGA8"/>
<reference evidence="3" key="1">
    <citation type="submission" date="2020-03" db="EMBL/GenBank/DDBJ databases">
        <authorList>
            <person name="He L."/>
        </authorList>
    </citation>
    <scope>NUCLEOTIDE SEQUENCE</scope>
    <source>
        <strain evidence="3">CkLH20</strain>
    </source>
</reference>
<feature type="signal peptide" evidence="1">
    <location>
        <begin position="1"/>
        <end position="18"/>
    </location>
</feature>
<sequence>MKVSTSILAALPAIFVQAFPPPYSTSTAPATTTAGIIDIPTTSNGTFPDVQNPGNHLLVGYHSFSDSCTNIHGDFIDSIVWACCKNMRGSWSQNRFRLGQCLENDRGQLVARRNGGFWRTCQDCTFKDPDRPTVYSCRCWPMPRHGVEHKLVDAEIDLDTFMGNDKGDLVCFGVKDRQRNEECQP</sequence>
<dbReference type="InterPro" id="IPR011058">
    <property type="entry name" value="Cyanovirin-N"/>
</dbReference>
<dbReference type="EMBL" id="JAATWM020000024">
    <property type="protein sequence ID" value="KAF9875009.1"/>
    <property type="molecule type" value="Genomic_DNA"/>
</dbReference>
<evidence type="ECO:0000313" key="3">
    <source>
        <dbReference type="EMBL" id="KAF9875009.1"/>
    </source>
</evidence>
<name>A0A9P6LGA8_9PEZI</name>
<evidence type="ECO:0000256" key="1">
    <source>
        <dbReference type="SAM" id="SignalP"/>
    </source>
</evidence>
<keyword evidence="4" id="KW-1185">Reference proteome</keyword>
<dbReference type="OrthoDB" id="2947935at2759"/>
<dbReference type="Pfam" id="PF08881">
    <property type="entry name" value="CVNH"/>
    <property type="match status" value="1"/>
</dbReference>
<evidence type="ECO:0000313" key="4">
    <source>
        <dbReference type="Proteomes" id="UP000781932"/>
    </source>
</evidence>
<protein>
    <recommendedName>
        <fullName evidence="2">Cyanovirin-N domain-containing protein</fullName>
    </recommendedName>
</protein>
<dbReference type="SMART" id="SM01111">
    <property type="entry name" value="CVNH"/>
    <property type="match status" value="1"/>
</dbReference>
<dbReference type="GeneID" id="62163494"/>
<feature type="domain" description="Cyanovirin-N" evidence="2">
    <location>
        <begin position="63"/>
        <end position="171"/>
    </location>
</feature>
<comment type="caution">
    <text evidence="3">The sequence shown here is derived from an EMBL/GenBank/DDBJ whole genome shotgun (WGS) entry which is preliminary data.</text>
</comment>
<keyword evidence="1" id="KW-0732">Signal</keyword>
<evidence type="ECO:0000259" key="2">
    <source>
        <dbReference type="SMART" id="SM01111"/>
    </source>
</evidence>
<dbReference type="Proteomes" id="UP000781932">
    <property type="component" value="Unassembled WGS sequence"/>
</dbReference>
<gene>
    <name evidence="3" type="ORF">CkaCkLH20_07703</name>
</gene>
<dbReference type="RefSeq" id="XP_038744470.1">
    <property type="nucleotide sequence ID" value="XM_038890420.1"/>
</dbReference>
<dbReference type="InterPro" id="IPR036673">
    <property type="entry name" value="Cyanovirin-N_sf"/>
</dbReference>
<feature type="chain" id="PRO_5040208441" description="Cyanovirin-N domain-containing protein" evidence="1">
    <location>
        <begin position="19"/>
        <end position="185"/>
    </location>
</feature>
<dbReference type="SUPFAM" id="SSF51322">
    <property type="entry name" value="Cyanovirin-N"/>
    <property type="match status" value="1"/>
</dbReference>
<dbReference type="Gene3D" id="2.30.60.10">
    <property type="entry name" value="Cyanovirin-N"/>
    <property type="match status" value="1"/>
</dbReference>
<reference evidence="3" key="2">
    <citation type="submission" date="2020-11" db="EMBL/GenBank/DDBJ databases">
        <title>Whole genome sequencing of Colletotrichum sp.</title>
        <authorList>
            <person name="Li H."/>
        </authorList>
    </citation>
    <scope>NUCLEOTIDE SEQUENCE</scope>
    <source>
        <strain evidence="3">CkLH20</strain>
    </source>
</reference>
<organism evidence="3 4">
    <name type="scientific">Colletotrichum karsti</name>
    <dbReference type="NCBI Taxonomy" id="1095194"/>
    <lineage>
        <taxon>Eukaryota</taxon>
        <taxon>Fungi</taxon>
        <taxon>Dikarya</taxon>
        <taxon>Ascomycota</taxon>
        <taxon>Pezizomycotina</taxon>
        <taxon>Sordariomycetes</taxon>
        <taxon>Hypocreomycetidae</taxon>
        <taxon>Glomerellales</taxon>
        <taxon>Glomerellaceae</taxon>
        <taxon>Colletotrichum</taxon>
        <taxon>Colletotrichum boninense species complex</taxon>
    </lineage>
</organism>